<dbReference type="InterPro" id="IPR001087">
    <property type="entry name" value="GDSL"/>
</dbReference>
<dbReference type="PANTHER" id="PTHR45648">
    <property type="entry name" value="GDSL LIPASE/ACYLHYDROLASE FAMILY PROTEIN (AFU_ORTHOLOGUE AFUA_4G14700)"/>
    <property type="match status" value="1"/>
</dbReference>
<protein>
    <recommendedName>
        <fullName evidence="3">Autotransporter domain-containing protein</fullName>
    </recommendedName>
</protein>
<dbReference type="PROSITE" id="PS51208">
    <property type="entry name" value="AUTOTRANSPORTER"/>
    <property type="match status" value="1"/>
</dbReference>
<proteinExistence type="predicted"/>
<sequence>MKKTTLCLALSLACAQHAMAAEFRVDRLYILGDSLSDGGTYTNTATAGLTGAGVPSALIPNRLKFTTNSNNSPLWDNVLAAKLGIPLDVDVLNIPTGTSTVLTTHVNGGNYAQGGSRVANPAGIGQNLAQGITTIPVTQQVDRLLADVGGTFQRNDLVALWAGANDGFTQFGTIAVAGAGYIPTALSEMSVAAGAELQQIDRLKAAGARNIVVITMPDLGVTPFAALVDASSPGSKTLLTTLTNQFNNTLETAAAAKGAVVVDANKLLYAILANPAKYGFTSPTPTTPACGVNASATGPNDYYNSSLTCIQGVNASADSQRRIFADGVHPTAAAQALFGEAGFAGLQATGINGILQVSPLTPIRQHALGLENRLSSFALVEEYPQGKVKLRPVGDVQVYASAEAGQFTSSAQQVQEGLQADTKVLNVGADRMVARNALVGVGVSLDSANTKFDNNGGGFKNDVAIGTLFTTVALSKSVYVNAALAYGRISYDVERKFMLGPSQERYTANTNADYQSARIGGGYIHNFGNGWTLNPQLAYTDEQIKLDGYNESSGAASLSFGSSTYKAQRVSTGFALTKAPANPSGWRPLLRFSIETDLNKDDVAIRMGPNPNTLATVYAPRPDGNFQLLSVGAAKPVGPGQVILQAASTLGQQGVKSLSLSASYKASF</sequence>
<name>A0ABQ5YTP7_9BURK</name>
<dbReference type="InterPro" id="IPR008265">
    <property type="entry name" value="Lipase_GDSL_AS"/>
</dbReference>
<comment type="caution">
    <text evidence="4">The sequence shown here is derived from an EMBL/GenBank/DDBJ whole genome shotgun (WGS) entry which is preliminary data.</text>
</comment>
<dbReference type="InterPro" id="IPR051058">
    <property type="entry name" value="GDSL_Est/Lipase"/>
</dbReference>
<keyword evidence="5" id="KW-1185">Reference proteome</keyword>
<organism evidence="4 5">
    <name type="scientific">Limnobacter litoralis</name>
    <dbReference type="NCBI Taxonomy" id="481366"/>
    <lineage>
        <taxon>Bacteria</taxon>
        <taxon>Pseudomonadati</taxon>
        <taxon>Pseudomonadota</taxon>
        <taxon>Betaproteobacteria</taxon>
        <taxon>Burkholderiales</taxon>
        <taxon>Burkholderiaceae</taxon>
        <taxon>Limnobacter</taxon>
    </lineage>
</organism>
<keyword evidence="1" id="KW-0378">Hydrolase</keyword>
<accession>A0ABQ5YTP7</accession>
<evidence type="ECO:0000313" key="4">
    <source>
        <dbReference type="EMBL" id="GLR27417.1"/>
    </source>
</evidence>
<dbReference type="RefSeq" id="WP_284282193.1">
    <property type="nucleotide sequence ID" value="NZ_BSOJ01000030.1"/>
</dbReference>
<dbReference type="InterPro" id="IPR036709">
    <property type="entry name" value="Autotransporte_beta_dom_sf"/>
</dbReference>
<dbReference type="Pfam" id="PF03797">
    <property type="entry name" value="Autotransporter"/>
    <property type="match status" value="1"/>
</dbReference>
<dbReference type="Proteomes" id="UP001156664">
    <property type="component" value="Unassembled WGS sequence"/>
</dbReference>
<dbReference type="Gene3D" id="2.40.128.130">
    <property type="entry name" value="Autotransporter beta-domain"/>
    <property type="match status" value="1"/>
</dbReference>
<gene>
    <name evidence="4" type="ORF">GCM10007875_25080</name>
</gene>
<feature type="chain" id="PRO_5045397140" description="Autotransporter domain-containing protein" evidence="2">
    <location>
        <begin position="21"/>
        <end position="668"/>
    </location>
</feature>
<dbReference type="SUPFAM" id="SSF103515">
    <property type="entry name" value="Autotransporter"/>
    <property type="match status" value="1"/>
</dbReference>
<evidence type="ECO:0000256" key="2">
    <source>
        <dbReference type="SAM" id="SignalP"/>
    </source>
</evidence>
<evidence type="ECO:0000313" key="5">
    <source>
        <dbReference type="Proteomes" id="UP001156664"/>
    </source>
</evidence>
<evidence type="ECO:0000259" key="3">
    <source>
        <dbReference type="PROSITE" id="PS51208"/>
    </source>
</evidence>
<keyword evidence="2" id="KW-0732">Signal</keyword>
<dbReference type="PROSITE" id="PS01098">
    <property type="entry name" value="LIPASE_GDSL_SER"/>
    <property type="match status" value="1"/>
</dbReference>
<dbReference type="SUPFAM" id="SSF52266">
    <property type="entry name" value="SGNH hydrolase"/>
    <property type="match status" value="1"/>
</dbReference>
<reference evidence="5" key="1">
    <citation type="journal article" date="2019" name="Int. J. Syst. Evol. Microbiol.">
        <title>The Global Catalogue of Microorganisms (GCM) 10K type strain sequencing project: providing services to taxonomists for standard genome sequencing and annotation.</title>
        <authorList>
            <consortium name="The Broad Institute Genomics Platform"/>
            <consortium name="The Broad Institute Genome Sequencing Center for Infectious Disease"/>
            <person name="Wu L."/>
            <person name="Ma J."/>
        </authorList>
    </citation>
    <scope>NUCLEOTIDE SEQUENCE [LARGE SCALE GENOMIC DNA]</scope>
    <source>
        <strain evidence="5">NBRC 105857</strain>
    </source>
</reference>
<feature type="signal peptide" evidence="2">
    <location>
        <begin position="1"/>
        <end position="20"/>
    </location>
</feature>
<dbReference type="InterPro" id="IPR005546">
    <property type="entry name" value="Autotransporte_beta"/>
</dbReference>
<dbReference type="InterPro" id="IPR036514">
    <property type="entry name" value="SGNH_hydro_sf"/>
</dbReference>
<dbReference type="SMART" id="SM00869">
    <property type="entry name" value="Autotransporter"/>
    <property type="match status" value="1"/>
</dbReference>
<dbReference type="Pfam" id="PF00657">
    <property type="entry name" value="Lipase_GDSL"/>
    <property type="match status" value="1"/>
</dbReference>
<feature type="domain" description="Autotransporter" evidence="3">
    <location>
        <begin position="391"/>
        <end position="668"/>
    </location>
</feature>
<evidence type="ECO:0000256" key="1">
    <source>
        <dbReference type="ARBA" id="ARBA00022801"/>
    </source>
</evidence>
<dbReference type="PANTHER" id="PTHR45648:SF22">
    <property type="entry name" value="GDSL LIPASE_ACYLHYDROLASE FAMILY PROTEIN (AFU_ORTHOLOGUE AFUA_4G14700)"/>
    <property type="match status" value="1"/>
</dbReference>
<dbReference type="EMBL" id="BSOJ01000030">
    <property type="protein sequence ID" value="GLR27417.1"/>
    <property type="molecule type" value="Genomic_DNA"/>
</dbReference>
<dbReference type="Gene3D" id="3.40.50.1110">
    <property type="entry name" value="SGNH hydrolase"/>
    <property type="match status" value="1"/>
</dbReference>